<accession>A0A1H0RLC2</accession>
<keyword evidence="5 12" id="KW-0597">Phosphoprotein</keyword>
<dbReference type="Pfam" id="PF00072">
    <property type="entry name" value="Response_reg"/>
    <property type="match status" value="1"/>
</dbReference>
<dbReference type="SUPFAM" id="SSF158472">
    <property type="entry name" value="HAMP domain-like"/>
    <property type="match status" value="1"/>
</dbReference>
<dbReference type="Proteomes" id="UP000199159">
    <property type="component" value="Unassembled WGS sequence"/>
</dbReference>
<keyword evidence="9" id="KW-0067">ATP-binding</keyword>
<dbReference type="Gene3D" id="3.40.50.2300">
    <property type="match status" value="1"/>
</dbReference>
<dbReference type="SUPFAM" id="SSF47384">
    <property type="entry name" value="Homodimeric domain of signal transducing histidine kinase"/>
    <property type="match status" value="1"/>
</dbReference>
<dbReference type="Gene3D" id="6.10.340.10">
    <property type="match status" value="1"/>
</dbReference>
<dbReference type="PROSITE" id="PS50885">
    <property type="entry name" value="HAMP"/>
    <property type="match status" value="1"/>
</dbReference>
<proteinExistence type="predicted"/>
<feature type="transmembrane region" description="Helical" evidence="14">
    <location>
        <begin position="193"/>
        <end position="214"/>
    </location>
</feature>
<dbReference type="InterPro" id="IPR011006">
    <property type="entry name" value="CheY-like_superfamily"/>
</dbReference>
<name>A0A1H0RLC2_9BACI</name>
<evidence type="ECO:0000256" key="14">
    <source>
        <dbReference type="SAM" id="Phobius"/>
    </source>
</evidence>
<dbReference type="Gene3D" id="3.30.565.10">
    <property type="entry name" value="Histidine kinase-like ATPase, C-terminal domain"/>
    <property type="match status" value="1"/>
</dbReference>
<dbReference type="Gene3D" id="1.10.287.130">
    <property type="match status" value="1"/>
</dbReference>
<evidence type="ECO:0000256" key="5">
    <source>
        <dbReference type="ARBA" id="ARBA00022553"/>
    </source>
</evidence>
<dbReference type="PANTHER" id="PTHR43547">
    <property type="entry name" value="TWO-COMPONENT HISTIDINE KINASE"/>
    <property type="match status" value="1"/>
</dbReference>
<dbReference type="InterPro" id="IPR036890">
    <property type="entry name" value="HATPase_C_sf"/>
</dbReference>
<dbReference type="GO" id="GO:0005524">
    <property type="term" value="F:ATP binding"/>
    <property type="evidence" value="ECO:0007669"/>
    <property type="project" value="UniProtKB-KW"/>
</dbReference>
<evidence type="ECO:0000259" key="16">
    <source>
        <dbReference type="PROSITE" id="PS50110"/>
    </source>
</evidence>
<dbReference type="SMART" id="SM00448">
    <property type="entry name" value="REC"/>
    <property type="match status" value="1"/>
</dbReference>
<dbReference type="CDD" id="cd00082">
    <property type="entry name" value="HisKA"/>
    <property type="match status" value="1"/>
</dbReference>
<evidence type="ECO:0000256" key="3">
    <source>
        <dbReference type="ARBA" id="ARBA00012438"/>
    </source>
</evidence>
<dbReference type="GO" id="GO:0005886">
    <property type="term" value="C:plasma membrane"/>
    <property type="evidence" value="ECO:0007669"/>
    <property type="project" value="UniProtKB-SubCell"/>
</dbReference>
<feature type="coiled-coil region" evidence="13">
    <location>
        <begin position="260"/>
        <end position="308"/>
    </location>
</feature>
<dbReference type="AlphaFoldDB" id="A0A1H0RLC2"/>
<keyword evidence="4" id="KW-1003">Cell membrane</keyword>
<keyword evidence="13" id="KW-0175">Coiled coil</keyword>
<keyword evidence="6" id="KW-0808">Transferase</keyword>
<evidence type="ECO:0000256" key="10">
    <source>
        <dbReference type="ARBA" id="ARBA00023012"/>
    </source>
</evidence>
<dbReference type="PRINTS" id="PR00344">
    <property type="entry name" value="BCTRLSENSOR"/>
</dbReference>
<keyword evidence="14" id="KW-1133">Transmembrane helix</keyword>
<evidence type="ECO:0000313" key="18">
    <source>
        <dbReference type="EMBL" id="SDP30265.1"/>
    </source>
</evidence>
<feature type="transmembrane region" description="Helical" evidence="14">
    <location>
        <begin position="21"/>
        <end position="39"/>
    </location>
</feature>
<dbReference type="InterPro" id="IPR003594">
    <property type="entry name" value="HATPase_dom"/>
</dbReference>
<dbReference type="GO" id="GO:0000155">
    <property type="term" value="F:phosphorelay sensor kinase activity"/>
    <property type="evidence" value="ECO:0007669"/>
    <property type="project" value="InterPro"/>
</dbReference>
<dbReference type="InterPro" id="IPR036097">
    <property type="entry name" value="HisK_dim/P_sf"/>
</dbReference>
<dbReference type="CDD" id="cd06225">
    <property type="entry name" value="HAMP"/>
    <property type="match status" value="1"/>
</dbReference>
<sequence length="963" mass="110223">MKIREFQQYFRKSLARQFAGLLISFFIFSLLGASLLLFYQHMITEEYSDKNLFLEKKEAIGQRLDQAFNTAFFDSRGYFAYGNPSMKESALSQETIIVNLTNDLYKMADTDEELLFYNDVLEFTSYYFENVLQLAINYYEDENQVDLIDLSQSGATHQINDFQTTLKNFRLSKDQQLEENFEELSNKITNSQIAYIIYIGLMLVLLLLISRAMVLRIGLPLQRLALAATDISEGKNFFKLEQTNRDDELGVLSRAFETMVRSIQDNEQDLTAQNEELIAQQDELHSQQLELENALSTMEDREEALKKRNELIKGLSNSLDRTKTLNNIVESMCKIVEADQGLIVLLDTKEYAGYGISKQGIEQFLEHIESGHVHRAKTQREAFVINREAVSAENGYHEQMMKCSDLFIPVVSFGEDVNAVMVYTRFASSFNAQEVMEYESLSKQISISLDNVKLFGQTEENRVMTQDILNTILEGVQLIDTRGEILQVNKKMCQIMNVEDYKLLINKPFEMWTLNLGSVVENSVELTDFIRRAVDSEARSYDHTLIYHTKPPLNRVILVYCEPLFRNEQRLGTIFVHRDITKEYEVDQMKSEFVSTVSHELRTPLASVLGFTELMLNKELKPERKKKYLTTIYQEAKRLTALINDFLDVQRMESGKQTYEKKYEDLIPIIESVIDSQKVNTSIHTMKILQETEHSWILGDRDKLSQLFNNLINNAIKYSPEGGTIQIVLRENEDSLLIDVSDEGLGIPEEAIKNLFTKFYRVDNSDRRRIGGTGLGLSIVKEIVKAHDGDISVSSILKEGTTFSLAFPLVENRKSNEEIQADESDSIKHANVIIVEDDVSLASLLEAELKDSGFTVRHFKNGETAIQAIKQTIPDAIVLDIMLEEKGMDGWDILKMIKSDDSLLDIPIFISSAIEEQEKGLSLGANGYLVKPYRPSKLTKIILQTILQRDRTGQIHVPNPEIE</sequence>
<dbReference type="FunFam" id="3.30.565.10:FF:000006">
    <property type="entry name" value="Sensor histidine kinase WalK"/>
    <property type="match status" value="1"/>
</dbReference>
<evidence type="ECO:0000256" key="6">
    <source>
        <dbReference type="ARBA" id="ARBA00022679"/>
    </source>
</evidence>
<evidence type="ECO:0000256" key="4">
    <source>
        <dbReference type="ARBA" id="ARBA00022475"/>
    </source>
</evidence>
<organism evidence="18 19">
    <name type="scientific">Litchfieldia salsa</name>
    <dbReference type="NCBI Taxonomy" id="930152"/>
    <lineage>
        <taxon>Bacteria</taxon>
        <taxon>Bacillati</taxon>
        <taxon>Bacillota</taxon>
        <taxon>Bacilli</taxon>
        <taxon>Bacillales</taxon>
        <taxon>Bacillaceae</taxon>
        <taxon>Litchfieldia</taxon>
    </lineage>
</organism>
<keyword evidence="11 14" id="KW-0472">Membrane</keyword>
<feature type="domain" description="Histidine kinase" evidence="15">
    <location>
        <begin position="596"/>
        <end position="811"/>
    </location>
</feature>
<comment type="subcellular location">
    <subcellularLocation>
        <location evidence="2">Cell membrane</location>
        <topology evidence="2">Multi-pass membrane protein</topology>
    </subcellularLocation>
</comment>
<dbReference type="RefSeq" id="WP_238457175.1">
    <property type="nucleotide sequence ID" value="NZ_FNJU01000002.1"/>
</dbReference>
<dbReference type="SMART" id="SM00388">
    <property type="entry name" value="HisKA"/>
    <property type="match status" value="1"/>
</dbReference>
<dbReference type="Pfam" id="PF00672">
    <property type="entry name" value="HAMP"/>
    <property type="match status" value="1"/>
</dbReference>
<dbReference type="InterPro" id="IPR029016">
    <property type="entry name" value="GAF-like_dom_sf"/>
</dbReference>
<dbReference type="EMBL" id="FNJU01000002">
    <property type="protein sequence ID" value="SDP30265.1"/>
    <property type="molecule type" value="Genomic_DNA"/>
</dbReference>
<dbReference type="Gene3D" id="3.30.450.40">
    <property type="match status" value="1"/>
</dbReference>
<dbReference type="InterPro" id="IPR004358">
    <property type="entry name" value="Sig_transdc_His_kin-like_C"/>
</dbReference>
<comment type="catalytic activity">
    <reaction evidence="1">
        <text>ATP + protein L-histidine = ADP + protein N-phospho-L-histidine.</text>
        <dbReference type="EC" id="2.7.13.3"/>
    </reaction>
</comment>
<dbReference type="CDD" id="cd00075">
    <property type="entry name" value="HATPase"/>
    <property type="match status" value="1"/>
</dbReference>
<evidence type="ECO:0000256" key="2">
    <source>
        <dbReference type="ARBA" id="ARBA00004651"/>
    </source>
</evidence>
<dbReference type="InterPro" id="IPR035965">
    <property type="entry name" value="PAS-like_dom_sf"/>
</dbReference>
<dbReference type="Pfam" id="PF02518">
    <property type="entry name" value="HATPase_c"/>
    <property type="match status" value="1"/>
</dbReference>
<gene>
    <name evidence="18" type="ORF">SAMN05216565_102274</name>
</gene>
<evidence type="ECO:0000256" key="9">
    <source>
        <dbReference type="ARBA" id="ARBA00022840"/>
    </source>
</evidence>
<protein>
    <recommendedName>
        <fullName evidence="3">histidine kinase</fullName>
        <ecNumber evidence="3">2.7.13.3</ecNumber>
    </recommendedName>
</protein>
<dbReference type="PANTHER" id="PTHR43547:SF2">
    <property type="entry name" value="HYBRID SIGNAL TRANSDUCTION HISTIDINE KINASE C"/>
    <property type="match status" value="1"/>
</dbReference>
<keyword evidence="7" id="KW-0547">Nucleotide-binding</keyword>
<keyword evidence="14" id="KW-0812">Transmembrane</keyword>
<dbReference type="Pfam" id="PF00512">
    <property type="entry name" value="HisKA"/>
    <property type="match status" value="1"/>
</dbReference>
<dbReference type="PROSITE" id="PS50110">
    <property type="entry name" value="RESPONSE_REGULATORY"/>
    <property type="match status" value="1"/>
</dbReference>
<evidence type="ECO:0000259" key="17">
    <source>
        <dbReference type="PROSITE" id="PS50885"/>
    </source>
</evidence>
<evidence type="ECO:0000256" key="1">
    <source>
        <dbReference type="ARBA" id="ARBA00000085"/>
    </source>
</evidence>
<dbReference type="PROSITE" id="PS50109">
    <property type="entry name" value="HIS_KIN"/>
    <property type="match status" value="1"/>
</dbReference>
<feature type="modified residue" description="4-aspartylphosphate" evidence="12">
    <location>
        <position position="880"/>
    </location>
</feature>
<dbReference type="EC" id="2.7.13.3" evidence="3"/>
<dbReference type="SUPFAM" id="SSF55781">
    <property type="entry name" value="GAF domain-like"/>
    <property type="match status" value="1"/>
</dbReference>
<dbReference type="SUPFAM" id="SSF52172">
    <property type="entry name" value="CheY-like"/>
    <property type="match status" value="1"/>
</dbReference>
<evidence type="ECO:0000259" key="15">
    <source>
        <dbReference type="PROSITE" id="PS50109"/>
    </source>
</evidence>
<keyword evidence="10" id="KW-0902">Two-component regulatory system</keyword>
<evidence type="ECO:0000256" key="11">
    <source>
        <dbReference type="ARBA" id="ARBA00023136"/>
    </source>
</evidence>
<dbReference type="SUPFAM" id="SSF55785">
    <property type="entry name" value="PYP-like sensor domain (PAS domain)"/>
    <property type="match status" value="1"/>
</dbReference>
<keyword evidence="19" id="KW-1185">Reference proteome</keyword>
<dbReference type="SMART" id="SM00304">
    <property type="entry name" value="HAMP"/>
    <property type="match status" value="1"/>
</dbReference>
<dbReference type="FunFam" id="1.10.287.130:FF:000001">
    <property type="entry name" value="Two-component sensor histidine kinase"/>
    <property type="match status" value="1"/>
</dbReference>
<dbReference type="InterPro" id="IPR003660">
    <property type="entry name" value="HAMP_dom"/>
</dbReference>
<evidence type="ECO:0000256" key="12">
    <source>
        <dbReference type="PROSITE-ProRule" id="PRU00169"/>
    </source>
</evidence>
<evidence type="ECO:0000256" key="8">
    <source>
        <dbReference type="ARBA" id="ARBA00022777"/>
    </source>
</evidence>
<dbReference type="STRING" id="930152.SAMN05216565_102274"/>
<dbReference type="InterPro" id="IPR003661">
    <property type="entry name" value="HisK_dim/P_dom"/>
</dbReference>
<keyword evidence="8 18" id="KW-0418">Kinase</keyword>
<dbReference type="InterPro" id="IPR005467">
    <property type="entry name" value="His_kinase_dom"/>
</dbReference>
<feature type="domain" description="HAMP" evidence="17">
    <location>
        <begin position="215"/>
        <end position="268"/>
    </location>
</feature>
<feature type="domain" description="Response regulatory" evidence="16">
    <location>
        <begin position="831"/>
        <end position="946"/>
    </location>
</feature>
<dbReference type="CDD" id="cd17574">
    <property type="entry name" value="REC_OmpR"/>
    <property type="match status" value="1"/>
</dbReference>
<dbReference type="SUPFAM" id="SSF55874">
    <property type="entry name" value="ATPase domain of HSP90 chaperone/DNA topoisomerase II/histidine kinase"/>
    <property type="match status" value="1"/>
</dbReference>
<dbReference type="Gene3D" id="3.30.450.20">
    <property type="entry name" value="PAS domain"/>
    <property type="match status" value="1"/>
</dbReference>
<reference evidence="19" key="1">
    <citation type="submission" date="2016-10" db="EMBL/GenBank/DDBJ databases">
        <authorList>
            <person name="Varghese N."/>
            <person name="Submissions S."/>
        </authorList>
    </citation>
    <scope>NUCLEOTIDE SEQUENCE [LARGE SCALE GENOMIC DNA]</scope>
    <source>
        <strain evidence="19">IBRC-M10078</strain>
    </source>
</reference>
<dbReference type="InterPro" id="IPR001789">
    <property type="entry name" value="Sig_transdc_resp-reg_receiver"/>
</dbReference>
<evidence type="ECO:0000256" key="7">
    <source>
        <dbReference type="ARBA" id="ARBA00022741"/>
    </source>
</evidence>
<dbReference type="SMART" id="SM00387">
    <property type="entry name" value="HATPase_c"/>
    <property type="match status" value="1"/>
</dbReference>
<evidence type="ECO:0000313" key="19">
    <source>
        <dbReference type="Proteomes" id="UP000199159"/>
    </source>
</evidence>
<evidence type="ECO:0000256" key="13">
    <source>
        <dbReference type="SAM" id="Coils"/>
    </source>
</evidence>